<dbReference type="Gene3D" id="1.10.287.110">
    <property type="entry name" value="DnaJ domain"/>
    <property type="match status" value="1"/>
</dbReference>
<accession>A0A099NZW4</accession>
<dbReference type="GO" id="GO:0005681">
    <property type="term" value="C:spliceosomal complex"/>
    <property type="evidence" value="ECO:0007669"/>
    <property type="project" value="TreeGrafter"/>
</dbReference>
<dbReference type="SMART" id="SM00271">
    <property type="entry name" value="DnaJ"/>
    <property type="match status" value="1"/>
</dbReference>
<dbReference type="EMBL" id="MQVM01000008">
    <property type="protein sequence ID" value="ONH74954.1"/>
    <property type="molecule type" value="Genomic_DNA"/>
</dbReference>
<evidence type="ECO:0000256" key="1">
    <source>
        <dbReference type="ARBA" id="ARBA00004123"/>
    </source>
</evidence>
<reference evidence="11" key="3">
    <citation type="journal article" date="2017" name="Genome Announc.">
        <title>Genome sequences of Cyberlindnera fabianii 65, Pichia kudriavzevii 129, and Saccharomyces cerevisiae 131 isolated from fermented masau fruits in Zimbabwe.</title>
        <authorList>
            <person name="van Rijswijck I.M.H."/>
            <person name="Derks M.F.L."/>
            <person name="Abee T."/>
            <person name="de Ridder D."/>
            <person name="Smid E.J."/>
        </authorList>
    </citation>
    <scope>NUCLEOTIDE SEQUENCE [LARGE SCALE GENOMIC DNA]</scope>
    <source>
        <strain evidence="11">129</strain>
    </source>
</reference>
<dbReference type="AlphaFoldDB" id="A0A099NZW4"/>
<organism evidence="7 10">
    <name type="scientific">Pichia kudriavzevii</name>
    <name type="common">Yeast</name>
    <name type="synonym">Issatchenkia orientalis</name>
    <dbReference type="NCBI Taxonomy" id="4909"/>
    <lineage>
        <taxon>Eukaryota</taxon>
        <taxon>Fungi</taxon>
        <taxon>Dikarya</taxon>
        <taxon>Ascomycota</taxon>
        <taxon>Saccharomycotina</taxon>
        <taxon>Pichiomycetes</taxon>
        <taxon>Pichiales</taxon>
        <taxon>Pichiaceae</taxon>
        <taxon>Pichia</taxon>
    </lineage>
</organism>
<name>A0A099NZW4_PICKU</name>
<evidence type="ECO:0000313" key="11">
    <source>
        <dbReference type="Proteomes" id="UP000189274"/>
    </source>
</evidence>
<keyword evidence="4" id="KW-0143">Chaperone</keyword>
<dbReference type="Proteomes" id="UP000195871">
    <property type="component" value="Unassembled WGS sequence"/>
</dbReference>
<evidence type="ECO:0000256" key="5">
    <source>
        <dbReference type="ARBA" id="ARBA00023242"/>
    </source>
</evidence>
<evidence type="ECO:0000259" key="6">
    <source>
        <dbReference type="PROSITE" id="PS50076"/>
    </source>
</evidence>
<comment type="caution">
    <text evidence="7">The sequence shown here is derived from an EMBL/GenBank/DDBJ whole genome shotgun (WGS) entry which is preliminary data.</text>
</comment>
<dbReference type="InterPro" id="IPR001623">
    <property type="entry name" value="DnaJ_domain"/>
</dbReference>
<dbReference type="CDD" id="cd06257">
    <property type="entry name" value="DnaJ"/>
    <property type="match status" value="1"/>
</dbReference>
<dbReference type="InterPro" id="IPR036869">
    <property type="entry name" value="J_dom_sf"/>
</dbReference>
<reference evidence="8" key="4">
    <citation type="submission" date="2017-01" db="EMBL/GenBank/DDBJ databases">
        <authorList>
            <person name="Mah S.A."/>
            <person name="Swanson W.J."/>
            <person name="Moy G.W."/>
            <person name="Vacquier V.D."/>
        </authorList>
    </citation>
    <scope>NUCLEOTIDE SEQUENCE [LARGE SCALE GENOMIC DNA]</scope>
    <source>
        <strain evidence="8">129</strain>
    </source>
</reference>
<dbReference type="EMBL" id="NHMM01000005">
    <property type="protein sequence ID" value="OUT21267.1"/>
    <property type="molecule type" value="Genomic_DNA"/>
</dbReference>
<gene>
    <name evidence="8" type="ORF">BOH78_2113</name>
    <name evidence="9" type="ORF">CAS74_003382</name>
    <name evidence="7" type="ORF">JL09_g2706</name>
</gene>
<dbReference type="GO" id="GO:0000390">
    <property type="term" value="P:spliceosomal complex disassembly"/>
    <property type="evidence" value="ECO:0007669"/>
    <property type="project" value="TreeGrafter"/>
</dbReference>
<dbReference type="PANTHER" id="PTHR44313:SF1">
    <property type="entry name" value="DNAJ HOMOLOG SUBFAMILY C MEMBER 17"/>
    <property type="match status" value="1"/>
</dbReference>
<feature type="domain" description="J" evidence="6">
    <location>
        <begin position="18"/>
        <end position="82"/>
    </location>
</feature>
<protein>
    <submittedName>
        <fullName evidence="8">DnaJ subfamily B member 12</fullName>
    </submittedName>
</protein>
<dbReference type="GO" id="GO:0005737">
    <property type="term" value="C:cytoplasm"/>
    <property type="evidence" value="ECO:0007669"/>
    <property type="project" value="UniProtKB-SubCell"/>
</dbReference>
<evidence type="ECO:0000256" key="4">
    <source>
        <dbReference type="ARBA" id="ARBA00023186"/>
    </source>
</evidence>
<dbReference type="SUPFAM" id="SSF46565">
    <property type="entry name" value="Chaperone J-domain"/>
    <property type="match status" value="1"/>
</dbReference>
<dbReference type="InterPro" id="IPR052094">
    <property type="entry name" value="Pre-mRNA-splicing_ERAD"/>
</dbReference>
<dbReference type="HOGENOM" id="CLU_066906_0_0_1"/>
<evidence type="ECO:0000256" key="3">
    <source>
        <dbReference type="ARBA" id="ARBA00022490"/>
    </source>
</evidence>
<reference evidence="10" key="1">
    <citation type="journal article" date="2014" name="Microb. Cell Fact.">
        <title>Exploiting Issatchenkia orientalis SD108 for succinic acid production.</title>
        <authorList>
            <person name="Xiao H."/>
            <person name="Shao Z."/>
            <person name="Jiang Y."/>
            <person name="Dole S."/>
            <person name="Zhao H."/>
        </authorList>
    </citation>
    <scope>NUCLEOTIDE SEQUENCE [LARGE SCALE GENOMIC DNA]</scope>
    <source>
        <strain evidence="10">SD108</strain>
    </source>
</reference>
<dbReference type="PROSITE" id="PS50076">
    <property type="entry name" value="DNAJ_2"/>
    <property type="match status" value="1"/>
</dbReference>
<dbReference type="EMBL" id="JQFK01000023">
    <property type="protein sequence ID" value="KGK38205.1"/>
    <property type="molecule type" value="Genomic_DNA"/>
</dbReference>
<reference evidence="9 12" key="5">
    <citation type="submission" date="2017-05" db="EMBL/GenBank/DDBJ databases">
        <title>The Genome Sequence of Candida krusei Ckrusei653.</title>
        <authorList>
            <person name="Cuomo C."/>
            <person name="Forche A."/>
            <person name="Young S."/>
            <person name="Abouelleil A."/>
            <person name="Cao P."/>
            <person name="Chapman S."/>
            <person name="Cusick C."/>
            <person name="Shea T."/>
            <person name="Nusbaum C."/>
            <person name="Birren B."/>
        </authorList>
    </citation>
    <scope>NUCLEOTIDE SEQUENCE [LARGE SCALE GENOMIC DNA]</scope>
    <source>
        <strain evidence="9 12">Ckrusei653</strain>
    </source>
</reference>
<dbReference type="Proteomes" id="UP000189274">
    <property type="component" value="Unassembled WGS sequence"/>
</dbReference>
<dbReference type="eggNOG" id="KOG0714">
    <property type="taxonomic scope" value="Eukaryota"/>
</dbReference>
<proteinExistence type="predicted"/>
<dbReference type="Proteomes" id="UP000029867">
    <property type="component" value="Unassembled WGS sequence"/>
</dbReference>
<dbReference type="PRINTS" id="PR00625">
    <property type="entry name" value="JDOMAIN"/>
</dbReference>
<comment type="subcellular location">
    <subcellularLocation>
        <location evidence="2">Cytoplasm</location>
    </subcellularLocation>
    <subcellularLocation>
        <location evidence="1">Nucleus</location>
    </subcellularLocation>
</comment>
<dbReference type="PANTHER" id="PTHR44313">
    <property type="entry name" value="DNAJ HOMOLOG SUBFAMILY C MEMBER 17"/>
    <property type="match status" value="1"/>
</dbReference>
<sequence>MDRSLKNTIQLLLDSGKDAYDILEIDRNASNEVIRSAYRKKALKFHPDKNNGIDVNDRFKFVSLANIVLSNDIIRKEYDIEVEKRKISTENTNPSVHKFKSDLRNRESRYKAEQQEQYVLRQQAVNLSDRFDDYLKHTSTYPSINHEKNRDRACKIVSVKWKNKVVFDENLLSKLMGVFGPVENVTTNPGNKVEDNYHYAKVEFKSSVGASLAATHDYSVTTDHWNHLNLRKVSSLLRSATLLEAYDNQLENENPSELSYLDYISYSILARA</sequence>
<evidence type="ECO:0000313" key="8">
    <source>
        <dbReference type="EMBL" id="ONH74954.1"/>
    </source>
</evidence>
<evidence type="ECO:0000313" key="7">
    <source>
        <dbReference type="EMBL" id="KGK38205.1"/>
    </source>
</evidence>
<dbReference type="VEuPathDB" id="FungiDB:C5L36_0B02830"/>
<dbReference type="Pfam" id="PF00226">
    <property type="entry name" value="DnaJ"/>
    <property type="match status" value="1"/>
</dbReference>
<evidence type="ECO:0000313" key="12">
    <source>
        <dbReference type="Proteomes" id="UP000195871"/>
    </source>
</evidence>
<evidence type="ECO:0000256" key="2">
    <source>
        <dbReference type="ARBA" id="ARBA00004496"/>
    </source>
</evidence>
<keyword evidence="5" id="KW-0539">Nucleus</keyword>
<evidence type="ECO:0000313" key="10">
    <source>
        <dbReference type="Proteomes" id="UP000029867"/>
    </source>
</evidence>
<reference evidence="7" key="2">
    <citation type="submission" date="2014-08" db="EMBL/GenBank/DDBJ databases">
        <title>Exploiting Issatchenkia orientalis SD108 for Succinic Acid Production.</title>
        <authorList>
            <person name="Xiao H."/>
            <person name="Shao Z."/>
            <person name="Jiang Y."/>
            <person name="Dole S."/>
            <person name="Zhao H."/>
        </authorList>
    </citation>
    <scope>NUCLEOTIDE SEQUENCE [LARGE SCALE GENOMIC DNA]</scope>
    <source>
        <strain evidence="7">SD108</strain>
    </source>
</reference>
<keyword evidence="3" id="KW-0963">Cytoplasm</keyword>
<evidence type="ECO:0000313" key="9">
    <source>
        <dbReference type="EMBL" id="OUT21267.1"/>
    </source>
</evidence>